<feature type="region of interest" description="Disordered" evidence="2">
    <location>
        <begin position="1"/>
        <end position="127"/>
    </location>
</feature>
<evidence type="ECO:0000313" key="5">
    <source>
        <dbReference type="Proteomes" id="UP001648503"/>
    </source>
</evidence>
<accession>A0ABQ8F8I0</accession>
<evidence type="ECO:0000313" key="4">
    <source>
        <dbReference type="EMBL" id="KAH6594010.1"/>
    </source>
</evidence>
<organism evidence="4 5">
    <name type="scientific">Batrachochytrium salamandrivorans</name>
    <dbReference type="NCBI Taxonomy" id="1357716"/>
    <lineage>
        <taxon>Eukaryota</taxon>
        <taxon>Fungi</taxon>
        <taxon>Fungi incertae sedis</taxon>
        <taxon>Chytridiomycota</taxon>
        <taxon>Chytridiomycota incertae sedis</taxon>
        <taxon>Chytridiomycetes</taxon>
        <taxon>Rhizophydiales</taxon>
        <taxon>Rhizophydiales incertae sedis</taxon>
        <taxon>Batrachochytrium</taxon>
    </lineage>
</organism>
<evidence type="ECO:0000256" key="2">
    <source>
        <dbReference type="SAM" id="MobiDB-lite"/>
    </source>
</evidence>
<feature type="region of interest" description="Disordered" evidence="2">
    <location>
        <begin position="385"/>
        <end position="415"/>
    </location>
</feature>
<sequence length="720" mass="79302">MGKKNTVADKGQQPDHHQKIQHSPQKQKQEATACLSGESSHVSSHASSHVSSHTSSHASSLPRRVGQTGNRPWTPTSTTESTSPNGDSHAAYAPFSTDSEGGKEESPLAGSLGGLAGHRDDSGLHNQGNLLGAAIIHPLVGQMRSSRESNSSSSNSSSNRQRPISPGSTAGQDQLRGQYDDTSASNIGMLRQPLTEDMTPHKLLKKFSQLSKIPKSPASPEDDLSKPRPVRNLYTRFVSVSPEKVAKTAEQHSYIQEPSFENHSISTIRARSHSNSSVEDEFSSNKENVLSFMEAGSEDIIEHLESNQNADLEDEHVDIDAREQDNEADTTNDIISINEIEETKDTVEEDSYYPVDDTIKDYSSNEICQSLEDSVNFNTELLANEDPPELLDQDEVWDEPSSESEPNSSIKSAPLAPCEEDLQLNDGKPMDTPLTFSKPLISSVEQDQVLTTDKTNTIDPRSDLDWGRILCLVDALCTSASLDVDHGTLSSSDRLYISLRKILLEVKCSIRGRTQEENLFHSDLLARLSSVKHDISHAESDKEKASTQLESLKFQIKLEQSRIVQVEQDIDSLKHVEKELRADIVTHETICAETAIVEASLKKGLDEAIAIRVKSVTPMTVFERLGDEISAIRSQFSVLFLGFVALFCMEALLVYLYARTKHYPGSVDAAFNDPTRNIEGGLGLSGLPGVWIVPTLDHFFRLIFSFFEMILGDTEGEAIF</sequence>
<keyword evidence="3" id="KW-1133">Transmembrane helix</keyword>
<feature type="compositionally biased region" description="Low complexity" evidence="2">
    <location>
        <begin position="72"/>
        <end position="84"/>
    </location>
</feature>
<name>A0ABQ8F8I0_9FUNG</name>
<comment type="caution">
    <text evidence="4">The sequence shown here is derived from an EMBL/GenBank/DDBJ whole genome shotgun (WGS) entry which is preliminary data.</text>
</comment>
<keyword evidence="5" id="KW-1185">Reference proteome</keyword>
<dbReference type="Proteomes" id="UP001648503">
    <property type="component" value="Unassembled WGS sequence"/>
</dbReference>
<feature type="coiled-coil region" evidence="1">
    <location>
        <begin position="535"/>
        <end position="583"/>
    </location>
</feature>
<protein>
    <submittedName>
        <fullName evidence="4">Uncharacterized protein</fullName>
    </submittedName>
</protein>
<feature type="compositionally biased region" description="Low complexity" evidence="2">
    <location>
        <begin position="39"/>
        <end position="60"/>
    </location>
</feature>
<reference evidence="4 5" key="1">
    <citation type="submission" date="2021-02" db="EMBL/GenBank/DDBJ databases">
        <title>Variation within the Batrachochytrium salamandrivorans European outbreak.</title>
        <authorList>
            <person name="Kelly M."/>
            <person name="Pasmans F."/>
            <person name="Shea T.P."/>
            <person name="Munoz J.F."/>
            <person name="Carranza S."/>
            <person name="Cuomo C.A."/>
            <person name="Martel A."/>
        </authorList>
    </citation>
    <scope>NUCLEOTIDE SEQUENCE [LARGE SCALE GENOMIC DNA]</scope>
    <source>
        <strain evidence="4 5">AMFP18/2</strain>
    </source>
</reference>
<keyword evidence="3" id="KW-0472">Membrane</keyword>
<keyword evidence="1" id="KW-0175">Coiled coil</keyword>
<proteinExistence type="predicted"/>
<gene>
    <name evidence="4" type="ORF">BASA50_006918</name>
</gene>
<keyword evidence="3" id="KW-0812">Transmembrane</keyword>
<dbReference type="EMBL" id="JAFCIX010000340">
    <property type="protein sequence ID" value="KAH6594010.1"/>
    <property type="molecule type" value="Genomic_DNA"/>
</dbReference>
<feature type="transmembrane region" description="Helical" evidence="3">
    <location>
        <begin position="636"/>
        <end position="658"/>
    </location>
</feature>
<evidence type="ECO:0000256" key="3">
    <source>
        <dbReference type="SAM" id="Phobius"/>
    </source>
</evidence>
<evidence type="ECO:0000256" key="1">
    <source>
        <dbReference type="SAM" id="Coils"/>
    </source>
</evidence>
<feature type="compositionally biased region" description="Low complexity" evidence="2">
    <location>
        <begin position="148"/>
        <end position="160"/>
    </location>
</feature>
<feature type="region of interest" description="Disordered" evidence="2">
    <location>
        <begin position="208"/>
        <end position="228"/>
    </location>
</feature>
<feature type="region of interest" description="Disordered" evidence="2">
    <location>
        <begin position="141"/>
        <end position="186"/>
    </location>
</feature>
<feature type="compositionally biased region" description="Acidic residues" evidence="2">
    <location>
        <begin position="386"/>
        <end position="402"/>
    </location>
</feature>